<dbReference type="CDD" id="cd17909">
    <property type="entry name" value="CheC_ClassI"/>
    <property type="match status" value="1"/>
</dbReference>
<organism evidence="4 5">
    <name type="scientific">Clostridium symbiosum</name>
    <name type="common">Bacteroides symbiosus</name>
    <dbReference type="NCBI Taxonomy" id="1512"/>
    <lineage>
        <taxon>Bacteria</taxon>
        <taxon>Bacillati</taxon>
        <taxon>Bacillota</taxon>
        <taxon>Clostridia</taxon>
        <taxon>Lachnospirales</taxon>
        <taxon>Lachnospiraceae</taxon>
        <taxon>Otoolea</taxon>
    </lineage>
</organism>
<dbReference type="RefSeq" id="WP_150026754.1">
    <property type="nucleotide sequence ID" value="NZ_CP125623.1"/>
</dbReference>
<dbReference type="Pfam" id="PF04509">
    <property type="entry name" value="CheC"/>
    <property type="match status" value="2"/>
</dbReference>
<dbReference type="PANTHER" id="PTHR43693:SF1">
    <property type="entry name" value="PROTEIN PHOSPHATASE CHEZ"/>
    <property type="match status" value="1"/>
</dbReference>
<reference evidence="4" key="1">
    <citation type="submission" date="2023-01" db="EMBL/GenBank/DDBJ databases">
        <title>Human gut microbiome strain richness.</title>
        <authorList>
            <person name="Chen-Liaw A."/>
        </authorList>
    </citation>
    <scope>NUCLEOTIDE SEQUENCE</scope>
    <source>
        <strain evidence="4">B1_m1001713B170214d0_201011</strain>
    </source>
</reference>
<name>A0AAW6AQD2_CLOSY</name>
<dbReference type="PANTHER" id="PTHR43693">
    <property type="entry name" value="PROTEIN PHOSPHATASE CHEZ"/>
    <property type="match status" value="1"/>
</dbReference>
<evidence type="ECO:0000313" key="4">
    <source>
        <dbReference type="EMBL" id="MDB1999142.1"/>
    </source>
</evidence>
<dbReference type="InterPro" id="IPR050992">
    <property type="entry name" value="CheZ_family_phosphatases"/>
</dbReference>
<feature type="domain" description="CheC-like protein" evidence="3">
    <location>
        <begin position="14"/>
        <end position="45"/>
    </location>
</feature>
<feature type="domain" description="CheC-like protein" evidence="3">
    <location>
        <begin position="109"/>
        <end position="143"/>
    </location>
</feature>
<dbReference type="Proteomes" id="UP001300871">
    <property type="component" value="Unassembled WGS sequence"/>
</dbReference>
<dbReference type="GO" id="GO:0016787">
    <property type="term" value="F:hydrolase activity"/>
    <property type="evidence" value="ECO:0007669"/>
    <property type="project" value="UniProtKB-KW"/>
</dbReference>
<evidence type="ECO:0000256" key="1">
    <source>
        <dbReference type="ARBA" id="ARBA00022500"/>
    </source>
</evidence>
<dbReference type="InterPro" id="IPR007597">
    <property type="entry name" value="CheC"/>
</dbReference>
<keyword evidence="1" id="KW-0145">Chemotaxis</keyword>
<proteinExistence type="predicted"/>
<accession>A0AAW6AQD2</accession>
<dbReference type="InterPro" id="IPR028976">
    <property type="entry name" value="CheC-like_sf"/>
</dbReference>
<dbReference type="SUPFAM" id="SSF103039">
    <property type="entry name" value="CheC-like"/>
    <property type="match status" value="1"/>
</dbReference>
<evidence type="ECO:0000256" key="2">
    <source>
        <dbReference type="ARBA" id="ARBA00022801"/>
    </source>
</evidence>
<sequence length="207" mass="22991">MNRYSELNENARGILMEIGNIGTGNAVTSLSQMLDRPIDMECPDVRIMEFNEVPGMLGGIEEVRVGVLLEITGDIRGIFMFLSSAPFLKVMLEGLLGMEMEDITCLDPMSMSAVSEIGNIMCCSYINALTRMLDIKVDVSVPDTCVDMIGAILSVPMIHFANISDELLLIEDKYHFGDLSVISHVLFLPEIESLEQIFRALGEEYEK</sequence>
<keyword evidence="2" id="KW-0378">Hydrolase</keyword>
<dbReference type="Gene3D" id="3.40.1550.10">
    <property type="entry name" value="CheC-like"/>
    <property type="match status" value="1"/>
</dbReference>
<dbReference type="AlphaFoldDB" id="A0AAW6AQD2"/>
<dbReference type="EMBL" id="JAQLGM010000004">
    <property type="protein sequence ID" value="MDB1999142.1"/>
    <property type="molecule type" value="Genomic_DNA"/>
</dbReference>
<comment type="caution">
    <text evidence="4">The sequence shown here is derived from an EMBL/GenBank/DDBJ whole genome shotgun (WGS) entry which is preliminary data.</text>
</comment>
<dbReference type="GeneID" id="57967147"/>
<evidence type="ECO:0000313" key="5">
    <source>
        <dbReference type="Proteomes" id="UP001300871"/>
    </source>
</evidence>
<protein>
    <submittedName>
        <fullName evidence="4">Chemotaxis protein CheC</fullName>
    </submittedName>
</protein>
<evidence type="ECO:0000259" key="3">
    <source>
        <dbReference type="Pfam" id="PF04509"/>
    </source>
</evidence>
<dbReference type="GO" id="GO:0006935">
    <property type="term" value="P:chemotaxis"/>
    <property type="evidence" value="ECO:0007669"/>
    <property type="project" value="UniProtKB-KW"/>
</dbReference>
<gene>
    <name evidence="4" type="ORF">PM006_02890</name>
</gene>